<feature type="compositionally biased region" description="Basic and acidic residues" evidence="11">
    <location>
        <begin position="380"/>
        <end position="392"/>
    </location>
</feature>
<dbReference type="Gene3D" id="3.30.10.20">
    <property type="match status" value="3"/>
</dbReference>
<dbReference type="PANTHER" id="PTHR43289:SF6">
    <property type="entry name" value="SERINE_THREONINE-PROTEIN KINASE NEKL-3"/>
    <property type="match status" value="1"/>
</dbReference>
<dbReference type="EC" id="2.7.11.1" evidence="1"/>
<keyword evidence="5 10" id="KW-0547">Nucleotide-binding</keyword>
<dbReference type="PROSITE" id="PS00107">
    <property type="entry name" value="PROTEIN_KINASE_ATP"/>
    <property type="match status" value="1"/>
</dbReference>
<evidence type="ECO:0000256" key="11">
    <source>
        <dbReference type="SAM" id="MobiDB-lite"/>
    </source>
</evidence>
<dbReference type="InterPro" id="IPR011009">
    <property type="entry name" value="Kinase-like_dom_sf"/>
</dbReference>
<comment type="catalytic activity">
    <reaction evidence="9">
        <text>L-seryl-[protein] + ATP = O-phospho-L-seryl-[protein] + ADP + H(+)</text>
        <dbReference type="Rhea" id="RHEA:17989"/>
        <dbReference type="Rhea" id="RHEA-COMP:9863"/>
        <dbReference type="Rhea" id="RHEA-COMP:11604"/>
        <dbReference type="ChEBI" id="CHEBI:15378"/>
        <dbReference type="ChEBI" id="CHEBI:29999"/>
        <dbReference type="ChEBI" id="CHEBI:30616"/>
        <dbReference type="ChEBI" id="CHEBI:83421"/>
        <dbReference type="ChEBI" id="CHEBI:456216"/>
        <dbReference type="EC" id="2.7.11.1"/>
    </reaction>
</comment>
<keyword evidence="7 10" id="KW-0067">ATP-binding</keyword>
<proteinExistence type="predicted"/>
<feature type="compositionally biased region" description="Gly residues" evidence="11">
    <location>
        <begin position="369"/>
        <end position="379"/>
    </location>
</feature>
<feature type="compositionally biased region" description="Acidic residues" evidence="11">
    <location>
        <begin position="669"/>
        <end position="684"/>
    </location>
</feature>
<dbReference type="InterPro" id="IPR017441">
    <property type="entry name" value="Protein_kinase_ATP_BS"/>
</dbReference>
<sequence length="728" mass="76913">MTDPTRPTPPPSGPETRVLGGRYEIGDLVGRGGMADVHVGHDLRLGRTVAIKILRTDLARDSSFLARFRREAQAAAGLNHPSIVGVFDSGEETVHEAGGGAAVHVPYIVMEFVEGRTLRELINEHRVLDPDEAARITAAVLAAMEYAHDRGLVHRDIKPANVMVTEAGAVKVMDFGIARALADTAATMTQTQAVMGTARYLSPEQAQGLDVDGRSDLYSVGCLLYELLAGRTPFQGDPVSLVYQHLGEAPKAPSTHERSLPQALDAITLHALEKDRDERYQTAGEFRADLNRARADEPISSGAQASYARALGIAGAGAAAAARARRGDPGSGDEDTQVVRPAEGDDTRRWGAGAAGAAAGAGMASASASGGGAAGGPPRDGGDATDPGRWDRASSAYASDDDRYERTDEMPVRERRHRGAALLLGILALLAVAGMSWVLWQVVGPGSEEEPVLVTVVDTVGMTEPEARTTLTGLGFTVDSEERNSDAPVDEVIEQDPPSGQLEEGSEVLIVVSAGPEAIEVPDLLDMEEQAARDLLEREGFTNVRAEAEEVHDPDVEEGHVVSTEPEPGDEVEPDREIVLTVASGQVEVPDVVGLSSDEAAVALNRQNLAYTFENRRTAEADPGTVLEQSVDEGELVDQGEEIVLVVAAEPVLVETQTVERTVTSEPTPEPEPEPTDGPTDEPDPNTPAPTDTEPTTDPPTDEPGPPVEPTDPPDGAGPPFVPPGQRD</sequence>
<name>A0ABV5V1K1_9MICO</name>
<dbReference type="InterPro" id="IPR000719">
    <property type="entry name" value="Prot_kinase_dom"/>
</dbReference>
<reference evidence="14 15" key="1">
    <citation type="submission" date="2024-09" db="EMBL/GenBank/DDBJ databases">
        <authorList>
            <person name="Sun Q."/>
            <person name="Mori K."/>
        </authorList>
    </citation>
    <scope>NUCLEOTIDE SEQUENCE [LARGE SCALE GENOMIC DNA]</scope>
    <source>
        <strain evidence="14 15">JCM 12763</strain>
    </source>
</reference>
<dbReference type="NCBIfam" id="NF033483">
    <property type="entry name" value="PknB_PASTA_kin"/>
    <property type="match status" value="1"/>
</dbReference>
<evidence type="ECO:0000256" key="4">
    <source>
        <dbReference type="ARBA" id="ARBA00022737"/>
    </source>
</evidence>
<organism evidence="14 15">
    <name type="scientific">Ornithinimicrobium kibberense</name>
    <dbReference type="NCBI Taxonomy" id="282060"/>
    <lineage>
        <taxon>Bacteria</taxon>
        <taxon>Bacillati</taxon>
        <taxon>Actinomycetota</taxon>
        <taxon>Actinomycetes</taxon>
        <taxon>Micrococcales</taxon>
        <taxon>Ornithinimicrobiaceae</taxon>
        <taxon>Ornithinimicrobium</taxon>
    </lineage>
</organism>
<dbReference type="SMART" id="SM00220">
    <property type="entry name" value="S_TKc"/>
    <property type="match status" value="1"/>
</dbReference>
<feature type="region of interest" description="Disordered" evidence="11">
    <location>
        <begin position="552"/>
        <end position="573"/>
    </location>
</feature>
<dbReference type="RefSeq" id="WP_141337600.1">
    <property type="nucleotide sequence ID" value="NZ_JBHMAX010000013.1"/>
</dbReference>
<dbReference type="Pfam" id="PF00069">
    <property type="entry name" value="Pkinase"/>
    <property type="match status" value="1"/>
</dbReference>
<keyword evidence="3" id="KW-0808">Transferase</keyword>
<dbReference type="Gene3D" id="1.10.510.10">
    <property type="entry name" value="Transferase(Phosphotransferase) domain 1"/>
    <property type="match status" value="1"/>
</dbReference>
<dbReference type="InterPro" id="IPR005543">
    <property type="entry name" value="PASTA_dom"/>
</dbReference>
<evidence type="ECO:0000259" key="13">
    <source>
        <dbReference type="PROSITE" id="PS51178"/>
    </source>
</evidence>
<feature type="domain" description="Protein kinase" evidence="12">
    <location>
        <begin position="23"/>
        <end position="300"/>
    </location>
</feature>
<dbReference type="CDD" id="cd06577">
    <property type="entry name" value="PASTA_pknB"/>
    <property type="match status" value="3"/>
</dbReference>
<dbReference type="SUPFAM" id="SSF54184">
    <property type="entry name" value="Penicillin-binding protein 2x (pbp-2x), c-terminal domain"/>
    <property type="match status" value="1"/>
</dbReference>
<feature type="compositionally biased region" description="Low complexity" evidence="11">
    <location>
        <begin position="351"/>
        <end position="368"/>
    </location>
</feature>
<evidence type="ECO:0000256" key="5">
    <source>
        <dbReference type="ARBA" id="ARBA00022741"/>
    </source>
</evidence>
<evidence type="ECO:0000259" key="12">
    <source>
        <dbReference type="PROSITE" id="PS50011"/>
    </source>
</evidence>
<dbReference type="Pfam" id="PF03793">
    <property type="entry name" value="PASTA"/>
    <property type="match status" value="3"/>
</dbReference>
<feature type="compositionally biased region" description="Pro residues" evidence="11">
    <location>
        <begin position="702"/>
        <end position="728"/>
    </location>
</feature>
<dbReference type="PROSITE" id="PS51178">
    <property type="entry name" value="PASTA"/>
    <property type="match status" value="3"/>
</dbReference>
<evidence type="ECO:0000256" key="3">
    <source>
        <dbReference type="ARBA" id="ARBA00022679"/>
    </source>
</evidence>
<dbReference type="InterPro" id="IPR008271">
    <property type="entry name" value="Ser/Thr_kinase_AS"/>
</dbReference>
<evidence type="ECO:0000313" key="15">
    <source>
        <dbReference type="Proteomes" id="UP001589613"/>
    </source>
</evidence>
<evidence type="ECO:0000256" key="10">
    <source>
        <dbReference type="PROSITE-ProRule" id="PRU10141"/>
    </source>
</evidence>
<dbReference type="GO" id="GO:0016301">
    <property type="term" value="F:kinase activity"/>
    <property type="evidence" value="ECO:0007669"/>
    <property type="project" value="UniProtKB-KW"/>
</dbReference>
<feature type="compositionally biased region" description="Basic and acidic residues" evidence="11">
    <location>
        <begin position="400"/>
        <end position="411"/>
    </location>
</feature>
<evidence type="ECO:0000256" key="8">
    <source>
        <dbReference type="ARBA" id="ARBA00047899"/>
    </source>
</evidence>
<evidence type="ECO:0000256" key="2">
    <source>
        <dbReference type="ARBA" id="ARBA00022527"/>
    </source>
</evidence>
<feature type="domain" description="PASTA" evidence="13">
    <location>
        <begin position="450"/>
        <end position="514"/>
    </location>
</feature>
<feature type="region of interest" description="Disordered" evidence="11">
    <location>
        <begin position="657"/>
        <end position="728"/>
    </location>
</feature>
<keyword evidence="6 14" id="KW-0418">Kinase</keyword>
<evidence type="ECO:0000313" key="14">
    <source>
        <dbReference type="EMBL" id="MFB9731666.1"/>
    </source>
</evidence>
<dbReference type="Proteomes" id="UP001589613">
    <property type="component" value="Unassembled WGS sequence"/>
</dbReference>
<dbReference type="CDD" id="cd14014">
    <property type="entry name" value="STKc_PknB_like"/>
    <property type="match status" value="1"/>
</dbReference>
<feature type="domain" description="PASTA" evidence="13">
    <location>
        <begin position="585"/>
        <end position="649"/>
    </location>
</feature>
<feature type="compositionally biased region" description="Low complexity" evidence="11">
    <location>
        <begin position="657"/>
        <end position="667"/>
    </location>
</feature>
<evidence type="ECO:0000256" key="1">
    <source>
        <dbReference type="ARBA" id="ARBA00012513"/>
    </source>
</evidence>
<dbReference type="EMBL" id="JBHMAX010000013">
    <property type="protein sequence ID" value="MFB9731666.1"/>
    <property type="molecule type" value="Genomic_DNA"/>
</dbReference>
<feature type="region of interest" description="Disordered" evidence="11">
    <location>
        <begin position="324"/>
        <end position="411"/>
    </location>
</feature>
<protein>
    <recommendedName>
        <fullName evidence="1">non-specific serine/threonine protein kinase</fullName>
        <ecNumber evidence="1">2.7.11.1</ecNumber>
    </recommendedName>
</protein>
<keyword evidence="4" id="KW-0677">Repeat</keyword>
<keyword evidence="2" id="KW-0723">Serine/threonine-protein kinase</keyword>
<dbReference type="SMART" id="SM00740">
    <property type="entry name" value="PASTA"/>
    <property type="match status" value="3"/>
</dbReference>
<feature type="domain" description="PASTA" evidence="13">
    <location>
        <begin position="515"/>
        <end position="584"/>
    </location>
</feature>
<evidence type="ECO:0000256" key="7">
    <source>
        <dbReference type="ARBA" id="ARBA00022840"/>
    </source>
</evidence>
<evidence type="ECO:0000256" key="6">
    <source>
        <dbReference type="ARBA" id="ARBA00022777"/>
    </source>
</evidence>
<dbReference type="PROSITE" id="PS00108">
    <property type="entry name" value="PROTEIN_KINASE_ST"/>
    <property type="match status" value="1"/>
</dbReference>
<comment type="caution">
    <text evidence="14">The sequence shown here is derived from an EMBL/GenBank/DDBJ whole genome shotgun (WGS) entry which is preliminary data.</text>
</comment>
<comment type="catalytic activity">
    <reaction evidence="8">
        <text>L-threonyl-[protein] + ATP = O-phospho-L-threonyl-[protein] + ADP + H(+)</text>
        <dbReference type="Rhea" id="RHEA:46608"/>
        <dbReference type="Rhea" id="RHEA-COMP:11060"/>
        <dbReference type="Rhea" id="RHEA-COMP:11605"/>
        <dbReference type="ChEBI" id="CHEBI:15378"/>
        <dbReference type="ChEBI" id="CHEBI:30013"/>
        <dbReference type="ChEBI" id="CHEBI:30616"/>
        <dbReference type="ChEBI" id="CHEBI:61977"/>
        <dbReference type="ChEBI" id="CHEBI:456216"/>
        <dbReference type="EC" id="2.7.11.1"/>
    </reaction>
</comment>
<evidence type="ECO:0000256" key="9">
    <source>
        <dbReference type="ARBA" id="ARBA00048679"/>
    </source>
</evidence>
<dbReference type="PANTHER" id="PTHR43289">
    <property type="entry name" value="MITOGEN-ACTIVATED PROTEIN KINASE KINASE KINASE 20-RELATED"/>
    <property type="match status" value="1"/>
</dbReference>
<dbReference type="SUPFAM" id="SSF56112">
    <property type="entry name" value="Protein kinase-like (PK-like)"/>
    <property type="match status" value="1"/>
</dbReference>
<accession>A0ABV5V1K1</accession>
<dbReference type="PROSITE" id="PS50011">
    <property type="entry name" value="PROTEIN_KINASE_DOM"/>
    <property type="match status" value="1"/>
</dbReference>
<keyword evidence="15" id="KW-1185">Reference proteome</keyword>
<dbReference type="Gene3D" id="3.30.200.20">
    <property type="entry name" value="Phosphorylase Kinase, domain 1"/>
    <property type="match status" value="1"/>
</dbReference>
<gene>
    <name evidence="14" type="primary">pknB</name>
    <name evidence="14" type="ORF">ACFFN0_06400</name>
</gene>
<feature type="binding site" evidence="10">
    <location>
        <position position="52"/>
    </location>
    <ligand>
        <name>ATP</name>
        <dbReference type="ChEBI" id="CHEBI:30616"/>
    </ligand>
</feature>